<dbReference type="AlphaFoldDB" id="A0A1X7R6W5"/>
<dbReference type="InterPro" id="IPR013837">
    <property type="entry name" value="ATP_synth_F0_suB"/>
</dbReference>
<dbReference type="Proteomes" id="UP000196158">
    <property type="component" value="Unassembled WGS sequence"/>
</dbReference>
<keyword evidence="4 9" id="KW-0375">Hydrogen ion transport</keyword>
<keyword evidence="10" id="KW-0812">Transmembrane</keyword>
<evidence type="ECO:0000256" key="10">
    <source>
        <dbReference type="SAM" id="Phobius"/>
    </source>
</evidence>
<dbReference type="SUPFAM" id="SSF161060">
    <property type="entry name" value="ATP synthase B chain-like"/>
    <property type="match status" value="1"/>
</dbReference>
<dbReference type="EMBL" id="FXLY01000007">
    <property type="protein sequence ID" value="SMN21209.1"/>
    <property type="molecule type" value="Genomic_DNA"/>
</dbReference>
<evidence type="ECO:0000256" key="2">
    <source>
        <dbReference type="ARBA" id="ARBA00022448"/>
    </source>
</evidence>
<evidence type="ECO:0000256" key="3">
    <source>
        <dbReference type="ARBA" id="ARBA00022547"/>
    </source>
</evidence>
<evidence type="ECO:0000313" key="11">
    <source>
        <dbReference type="EMBL" id="SMN21209.1"/>
    </source>
</evidence>
<dbReference type="InterPro" id="IPR008688">
    <property type="entry name" value="ATP_synth_Bsub_B/MI25"/>
</dbReference>
<dbReference type="STRING" id="1789683.A0A1X7R6W5"/>
<dbReference type="Pfam" id="PF05405">
    <property type="entry name" value="Mt_ATP-synt_B"/>
    <property type="match status" value="1"/>
</dbReference>
<dbReference type="PANTHER" id="PTHR12733">
    <property type="entry name" value="MITOCHONDRIAL ATP SYNTHASE B CHAIN"/>
    <property type="match status" value="1"/>
</dbReference>
<feature type="transmembrane region" description="Helical" evidence="10">
    <location>
        <begin position="58"/>
        <end position="76"/>
    </location>
</feature>
<keyword evidence="12" id="KW-1185">Reference proteome</keyword>
<comment type="subunit">
    <text evidence="9">F-type ATPases have 2 components, CF(1) - the catalytic core - and CF(0) - the membrane proton channel. In yeast, the dimeric form of ATP synthase consists of 17 polypeptides: alpha, beta, gamma, delta, epsilon, 4 (B), 5 (OSCP), 6 (A), 8, 9 (C), d, E (Tim11), f, g, h, i/j and k.</text>
</comment>
<evidence type="ECO:0000256" key="9">
    <source>
        <dbReference type="RuleBase" id="RU368017"/>
    </source>
</evidence>
<keyword evidence="7 9" id="KW-0496">Mitochondrion</keyword>
<proteinExistence type="inferred from homology"/>
<feature type="transmembrane region" description="Helical" evidence="10">
    <location>
        <begin position="88"/>
        <end position="108"/>
    </location>
</feature>
<comment type="similarity">
    <text evidence="9">Belongs to the eukaryotic ATPase B chain family.</text>
</comment>
<dbReference type="GO" id="GO:0045259">
    <property type="term" value="C:proton-transporting ATP synthase complex"/>
    <property type="evidence" value="ECO:0007669"/>
    <property type="project" value="UniProtKB-KW"/>
</dbReference>
<dbReference type="GO" id="GO:0046933">
    <property type="term" value="F:proton-transporting ATP synthase activity, rotational mechanism"/>
    <property type="evidence" value="ECO:0007669"/>
    <property type="project" value="TreeGrafter"/>
</dbReference>
<evidence type="ECO:0000256" key="5">
    <source>
        <dbReference type="ARBA" id="ARBA00022792"/>
    </source>
</evidence>
<dbReference type="FunFam" id="1.20.5.2210:FF:000002">
    <property type="entry name" value="ATP synthase subunit 4 mitochondrial"/>
    <property type="match status" value="1"/>
</dbReference>
<protein>
    <recommendedName>
        <fullName evidence="9">ATP synthase subunit 4</fullName>
    </recommendedName>
</protein>
<evidence type="ECO:0000256" key="1">
    <source>
        <dbReference type="ARBA" id="ARBA00003411"/>
    </source>
</evidence>
<name>A0A1X7R6W5_9SACH</name>
<keyword evidence="5 9" id="KW-0999">Mitochondrion inner membrane</keyword>
<evidence type="ECO:0000256" key="4">
    <source>
        <dbReference type="ARBA" id="ARBA00022781"/>
    </source>
</evidence>
<keyword evidence="2 9" id="KW-0813">Transport</keyword>
<keyword evidence="3 9" id="KW-0138">CF(0)</keyword>
<keyword evidence="6 9" id="KW-0406">Ion transport</keyword>
<evidence type="ECO:0000256" key="8">
    <source>
        <dbReference type="ARBA" id="ARBA00023136"/>
    </source>
</evidence>
<dbReference type="GO" id="GO:0005743">
    <property type="term" value="C:mitochondrial inner membrane"/>
    <property type="evidence" value="ECO:0007669"/>
    <property type="project" value="UniProtKB-SubCell"/>
</dbReference>
<dbReference type="OrthoDB" id="67388at2759"/>
<reference evidence="11 12" key="1">
    <citation type="submission" date="2017-04" db="EMBL/GenBank/DDBJ databases">
        <authorList>
            <person name="Afonso C.L."/>
            <person name="Miller P.J."/>
            <person name="Scott M.A."/>
            <person name="Spackman E."/>
            <person name="Goraichik I."/>
            <person name="Dimitrov K.M."/>
            <person name="Suarez D.L."/>
            <person name="Swayne D.E."/>
        </authorList>
    </citation>
    <scope>NUCLEOTIDE SEQUENCE [LARGE SCALE GENOMIC DNA]</scope>
</reference>
<evidence type="ECO:0000313" key="12">
    <source>
        <dbReference type="Proteomes" id="UP000196158"/>
    </source>
</evidence>
<comment type="function">
    <text evidence="1">Mitochondrial membrane ATP synthase (F(1)F(0) ATP synthase or Complex V) produces ATP from ADP in the presence of a proton gradient across the membrane which is generated by electron transport complexes of the respiratory chain. F-type ATPases consist of two structural domains, F(1) - containing the extramembraneous catalytic core, and F(0) - containing the membrane proton channel, linked together by a central stalk and a peripheral stalk. During catalysis, ATP synthesis in the catalytic domain of F(1) is coupled via a rotary mechanism of the central stalk subunits to proton translocation. Part of the complex F(0) domain and the peripheric stalk, which acts as a stator to hold the catalytic alpha(3)beta(3) subcomplex and subunit a/ATP6 static relative to the rotary elements.</text>
</comment>
<organism evidence="11 12">
    <name type="scientific">Maudiozyma saulgeensis</name>
    <dbReference type="NCBI Taxonomy" id="1789683"/>
    <lineage>
        <taxon>Eukaryota</taxon>
        <taxon>Fungi</taxon>
        <taxon>Dikarya</taxon>
        <taxon>Ascomycota</taxon>
        <taxon>Saccharomycotina</taxon>
        <taxon>Saccharomycetes</taxon>
        <taxon>Saccharomycetales</taxon>
        <taxon>Saccharomycetaceae</taxon>
        <taxon>Maudiozyma</taxon>
    </lineage>
</organism>
<evidence type="ECO:0000256" key="6">
    <source>
        <dbReference type="ARBA" id="ARBA00023065"/>
    </source>
</evidence>
<accession>A0A1X7R6W5</accession>
<comment type="subcellular location">
    <subcellularLocation>
        <location evidence="9">Mitochondrion</location>
    </subcellularLocation>
    <subcellularLocation>
        <location evidence="9">Mitochondrion inner membrane</location>
    </subcellularLocation>
</comment>
<keyword evidence="8 9" id="KW-0472">Membrane</keyword>
<comment type="function">
    <text evidence="9">Subunit b, of the mitochondrial membrane ATP synthase complex (F(1)F(0) ATP synthase or Complex V) that produces ATP from ADP in the presence of a proton gradient across the membrane which is generated by electron transport complexes of the respiratory chain. ATP synthase complex consist of a soluble F(1) head domain - the catalytic core - and a membrane F(1) domain - the membrane proton channel. These two domains are linked by a central stalk rotating inside the F(1) region and a stationary peripheral stalk. During catalysis, ATP synthesis in the catalytic domain of F(1) is coupled via a rotary mechanism of the central stalk subunits to proton translocation. In vivo, can only synthesize ATP although its ATP hydrolase activity can be activated artificially in vitro. Part of the complex F(0) domain. Part of the complex F(0) domain and the peripheric stalk, which acts as a stator to hold the catalytic alpha(3)beta(3) subcomplex and subunit a/ATP6 static relative to the rotary elements.</text>
</comment>
<gene>
    <name evidence="11" type="ORF">KASA_0L02552G</name>
</gene>
<dbReference type="PANTHER" id="PTHR12733:SF3">
    <property type="entry name" value="ATP SYNTHASE F(0) COMPLEX SUBUNIT B1, MITOCHONDRIAL"/>
    <property type="match status" value="1"/>
</dbReference>
<evidence type="ECO:0000256" key="7">
    <source>
        <dbReference type="ARBA" id="ARBA00023128"/>
    </source>
</evidence>
<sequence>MSLRTVSSKFTQRVALANTISRTSMCTGVRCMSTPTQAPQEPKAKAQSIIDAMPGNSVLSKTGILGTSAAAAVYAISNELYVINEESILLLTFLGVVGILGKFVAPFYNTWADARLKKVSGILNASRERHVDAVKQRIDSVSQLQNVSETTKVLFDVSKETVELEAKAFELKQKVELAQHAKSVLDSWVRYEASLRQLQQQKIAETIISKVNSELSNPKFQEKVLQQSVADVEKLFASLK</sequence>
<keyword evidence="10" id="KW-1133">Transmembrane helix</keyword>
<dbReference type="Gene3D" id="1.20.5.2210">
    <property type="match status" value="1"/>
</dbReference>